<feature type="compositionally biased region" description="Basic and acidic residues" evidence="1">
    <location>
        <begin position="12"/>
        <end position="35"/>
    </location>
</feature>
<name>A0ABN1PUN9_9PSEU</name>
<comment type="caution">
    <text evidence="2">The sequence shown here is derived from an EMBL/GenBank/DDBJ whole genome shotgun (WGS) entry which is preliminary data.</text>
</comment>
<feature type="compositionally biased region" description="Basic and acidic residues" evidence="1">
    <location>
        <begin position="102"/>
        <end position="111"/>
    </location>
</feature>
<feature type="compositionally biased region" description="Basic and acidic residues" evidence="1">
    <location>
        <begin position="72"/>
        <end position="94"/>
    </location>
</feature>
<protein>
    <submittedName>
        <fullName evidence="2">Uncharacterized protein</fullName>
    </submittedName>
</protein>
<feature type="region of interest" description="Disordered" evidence="1">
    <location>
        <begin position="1"/>
        <end position="111"/>
    </location>
</feature>
<accession>A0ABN1PUN9</accession>
<gene>
    <name evidence="2" type="ORF">GCM10009559_22430</name>
</gene>
<sequence>MADLACPPTGAGEERAAQQDPRADPDPAGDDDRVGRPAGPPLGQRGEVGLVARADRESAQPLAQCAADVDVDPAREVRRAFQHPVRPDDPGDGHRRARDRQRRLGHDVDRE</sequence>
<evidence type="ECO:0000256" key="1">
    <source>
        <dbReference type="SAM" id="MobiDB-lite"/>
    </source>
</evidence>
<dbReference type="EMBL" id="BAAAHP010000063">
    <property type="protein sequence ID" value="GAA0933029.1"/>
    <property type="molecule type" value="Genomic_DNA"/>
</dbReference>
<dbReference type="Proteomes" id="UP001499967">
    <property type="component" value="Unassembled WGS sequence"/>
</dbReference>
<evidence type="ECO:0000313" key="2">
    <source>
        <dbReference type="EMBL" id="GAA0933029.1"/>
    </source>
</evidence>
<reference evidence="2 3" key="1">
    <citation type="journal article" date="2019" name="Int. J. Syst. Evol. Microbiol.">
        <title>The Global Catalogue of Microorganisms (GCM) 10K type strain sequencing project: providing services to taxonomists for standard genome sequencing and annotation.</title>
        <authorList>
            <consortium name="The Broad Institute Genomics Platform"/>
            <consortium name="The Broad Institute Genome Sequencing Center for Infectious Disease"/>
            <person name="Wu L."/>
            <person name="Ma J."/>
        </authorList>
    </citation>
    <scope>NUCLEOTIDE SEQUENCE [LARGE SCALE GENOMIC DNA]</scope>
    <source>
        <strain evidence="2 3">JCM 11117</strain>
    </source>
</reference>
<keyword evidence="3" id="KW-1185">Reference proteome</keyword>
<proteinExistence type="predicted"/>
<organism evidence="2 3">
    <name type="scientific">Pseudonocardia zijingensis</name>
    <dbReference type="NCBI Taxonomy" id="153376"/>
    <lineage>
        <taxon>Bacteria</taxon>
        <taxon>Bacillati</taxon>
        <taxon>Actinomycetota</taxon>
        <taxon>Actinomycetes</taxon>
        <taxon>Pseudonocardiales</taxon>
        <taxon>Pseudonocardiaceae</taxon>
        <taxon>Pseudonocardia</taxon>
    </lineage>
</organism>
<evidence type="ECO:0000313" key="3">
    <source>
        <dbReference type="Proteomes" id="UP001499967"/>
    </source>
</evidence>